<dbReference type="GO" id="GO:0005886">
    <property type="term" value="C:plasma membrane"/>
    <property type="evidence" value="ECO:0007669"/>
    <property type="project" value="UniProtKB-SubCell"/>
</dbReference>
<evidence type="ECO:0000256" key="8">
    <source>
        <dbReference type="SAM" id="Phobius"/>
    </source>
</evidence>
<feature type="domain" description="Major facilitator superfamily (MFS) profile" evidence="9">
    <location>
        <begin position="1"/>
        <end position="376"/>
    </location>
</feature>
<organism evidence="10 11">
    <name type="scientific">Lacrimispora algidixylanolytica</name>
    <dbReference type="NCBI Taxonomy" id="94868"/>
    <lineage>
        <taxon>Bacteria</taxon>
        <taxon>Bacillati</taxon>
        <taxon>Bacillota</taxon>
        <taxon>Clostridia</taxon>
        <taxon>Lachnospirales</taxon>
        <taxon>Lachnospiraceae</taxon>
        <taxon>Lacrimispora</taxon>
    </lineage>
</organism>
<protein>
    <recommendedName>
        <fullName evidence="9">Major facilitator superfamily (MFS) profile domain-containing protein</fullName>
    </recommendedName>
</protein>
<name>A0A419T818_9FIRM</name>
<dbReference type="GO" id="GO:0022857">
    <property type="term" value="F:transmembrane transporter activity"/>
    <property type="evidence" value="ECO:0007669"/>
    <property type="project" value="InterPro"/>
</dbReference>
<dbReference type="CDD" id="cd17325">
    <property type="entry name" value="MFS_MdtG_SLC18_like"/>
    <property type="match status" value="1"/>
</dbReference>
<feature type="transmembrane region" description="Helical" evidence="8">
    <location>
        <begin position="39"/>
        <end position="56"/>
    </location>
</feature>
<feature type="transmembrane region" description="Helical" evidence="8">
    <location>
        <begin position="156"/>
        <end position="176"/>
    </location>
</feature>
<feature type="transmembrane region" description="Helical" evidence="8">
    <location>
        <begin position="323"/>
        <end position="345"/>
    </location>
</feature>
<keyword evidence="4" id="KW-1003">Cell membrane</keyword>
<evidence type="ECO:0000256" key="3">
    <source>
        <dbReference type="ARBA" id="ARBA00022448"/>
    </source>
</evidence>
<comment type="similarity">
    <text evidence="2">Belongs to the major facilitator superfamily.</text>
</comment>
<dbReference type="InterPro" id="IPR036259">
    <property type="entry name" value="MFS_trans_sf"/>
</dbReference>
<evidence type="ECO:0000259" key="9">
    <source>
        <dbReference type="PROSITE" id="PS50850"/>
    </source>
</evidence>
<feature type="transmembrane region" description="Helical" evidence="8">
    <location>
        <begin position="264"/>
        <end position="283"/>
    </location>
</feature>
<dbReference type="EMBL" id="MCIA01000006">
    <property type="protein sequence ID" value="RKD33563.1"/>
    <property type="molecule type" value="Genomic_DNA"/>
</dbReference>
<feature type="transmembrane region" description="Helical" evidence="8">
    <location>
        <begin position="68"/>
        <end position="85"/>
    </location>
</feature>
<dbReference type="OrthoDB" id="65739at2"/>
<evidence type="ECO:0000313" key="11">
    <source>
        <dbReference type="Proteomes" id="UP000284277"/>
    </source>
</evidence>
<feature type="transmembrane region" description="Helical" evidence="8">
    <location>
        <begin position="351"/>
        <end position="370"/>
    </location>
</feature>
<keyword evidence="6 8" id="KW-1133">Transmembrane helix</keyword>
<evidence type="ECO:0000256" key="4">
    <source>
        <dbReference type="ARBA" id="ARBA00022475"/>
    </source>
</evidence>
<dbReference type="RefSeq" id="WP_120195613.1">
    <property type="nucleotide sequence ID" value="NZ_MCIA01000006.1"/>
</dbReference>
<keyword evidence="11" id="KW-1185">Reference proteome</keyword>
<feature type="transmembrane region" description="Helical" evidence="8">
    <location>
        <begin position="133"/>
        <end position="150"/>
    </location>
</feature>
<dbReference type="InterPro" id="IPR020846">
    <property type="entry name" value="MFS_dom"/>
</dbReference>
<feature type="transmembrane region" description="Helical" evidence="8">
    <location>
        <begin position="7"/>
        <end position="27"/>
    </location>
</feature>
<dbReference type="Pfam" id="PF07690">
    <property type="entry name" value="MFS_1"/>
    <property type="match status" value="2"/>
</dbReference>
<evidence type="ECO:0000313" key="10">
    <source>
        <dbReference type="EMBL" id="RKD33563.1"/>
    </source>
</evidence>
<reference evidence="10 11" key="1">
    <citation type="submission" date="2016-08" db="EMBL/GenBank/DDBJ databases">
        <title>A new outlook on sporulation: Clostridium algidixylanolyticum.</title>
        <authorList>
            <person name="Poppleton D.I."/>
            <person name="Gribaldo S."/>
        </authorList>
    </citation>
    <scope>NUCLEOTIDE SEQUENCE [LARGE SCALE GENOMIC DNA]</scope>
    <source>
        <strain evidence="10 11">SPL73</strain>
    </source>
</reference>
<dbReference type="Gene3D" id="1.20.1250.20">
    <property type="entry name" value="MFS general substrate transporter like domains"/>
    <property type="match status" value="2"/>
</dbReference>
<dbReference type="PROSITE" id="PS50850">
    <property type="entry name" value="MFS"/>
    <property type="match status" value="1"/>
</dbReference>
<dbReference type="PANTHER" id="PTHR43271:SF2">
    <property type="entry name" value="BLL2771 PROTEIN"/>
    <property type="match status" value="1"/>
</dbReference>
<dbReference type="PANTHER" id="PTHR43271">
    <property type="entry name" value="BLL2771 PROTEIN"/>
    <property type="match status" value="1"/>
</dbReference>
<comment type="subcellular location">
    <subcellularLocation>
        <location evidence="1">Cell membrane</location>
        <topology evidence="1">Multi-pass membrane protein</topology>
    </subcellularLocation>
</comment>
<feature type="transmembrane region" description="Helical" evidence="8">
    <location>
        <begin position="91"/>
        <end position="113"/>
    </location>
</feature>
<feature type="transmembrane region" description="Helical" evidence="8">
    <location>
        <begin position="289"/>
        <end position="311"/>
    </location>
</feature>
<accession>A0A419T818</accession>
<comment type="caution">
    <text evidence="10">The sequence shown here is derived from an EMBL/GenBank/DDBJ whole genome shotgun (WGS) entry which is preliminary data.</text>
</comment>
<keyword evidence="5 8" id="KW-0812">Transmembrane</keyword>
<sequence length="380" mass="43070">MKYEKLAVPVILASLPCVVFEGLFPLYTEQLGFTTLKMTIFYSTFAFSGLIMRLLMGTVSDRYTRRSVFLWALSLYAVAYFFLSGAESMPFLMVARFVQGAAGILLTLSVIGVITDENNNFGQSMGRFDSNRYLGGMIGIGLSFLIFYHYDLLKGWKLFFLCCAVASLVACFYSFFKIKRQEKKEFPVKTRIVFSRDKKKIWVFSLVFNLFSSMIGVLLIPYLKAAYDLNMETMVFVFMLPILVSSFAGPHLGRLGDSFGYRKVMVISAFLSALMAFSIPMFHNIKGFSLIWTFYVVFMSALDYALDALFVQGINENEIGNYYGKYAFGVNIGGILGPVAGGYLFDKLGIHIPYITFSVLMVLFAFFVLWQLPRESRKED</sequence>
<dbReference type="AlphaFoldDB" id="A0A419T818"/>
<evidence type="ECO:0000256" key="5">
    <source>
        <dbReference type="ARBA" id="ARBA00022692"/>
    </source>
</evidence>
<evidence type="ECO:0000256" key="1">
    <source>
        <dbReference type="ARBA" id="ARBA00004651"/>
    </source>
</evidence>
<feature type="transmembrane region" description="Helical" evidence="8">
    <location>
        <begin position="234"/>
        <end position="252"/>
    </location>
</feature>
<evidence type="ECO:0000256" key="2">
    <source>
        <dbReference type="ARBA" id="ARBA00008335"/>
    </source>
</evidence>
<keyword evidence="7 8" id="KW-0472">Membrane</keyword>
<proteinExistence type="inferred from homology"/>
<evidence type="ECO:0000256" key="7">
    <source>
        <dbReference type="ARBA" id="ARBA00023136"/>
    </source>
</evidence>
<evidence type="ECO:0000256" key="6">
    <source>
        <dbReference type="ARBA" id="ARBA00022989"/>
    </source>
</evidence>
<feature type="transmembrane region" description="Helical" evidence="8">
    <location>
        <begin position="201"/>
        <end position="222"/>
    </location>
</feature>
<dbReference type="Proteomes" id="UP000284277">
    <property type="component" value="Unassembled WGS sequence"/>
</dbReference>
<gene>
    <name evidence="10" type="ORF">BET01_13565</name>
</gene>
<dbReference type="InterPro" id="IPR011701">
    <property type="entry name" value="MFS"/>
</dbReference>
<keyword evidence="3" id="KW-0813">Transport</keyword>
<dbReference type="SUPFAM" id="SSF103473">
    <property type="entry name" value="MFS general substrate transporter"/>
    <property type="match status" value="1"/>
</dbReference>